<evidence type="ECO:0000313" key="1">
    <source>
        <dbReference type="EMBL" id="EFM81322.1"/>
    </source>
</evidence>
<gene>
    <name evidence="1" type="ORF">HMPREF9498_03261</name>
</gene>
<evidence type="ECO:0008006" key="3">
    <source>
        <dbReference type="Google" id="ProtNLM"/>
    </source>
</evidence>
<dbReference type="HOGENOM" id="CLU_143979_0_0_9"/>
<comment type="caution">
    <text evidence="1">The sequence shown here is derived from an EMBL/GenBank/DDBJ whole genome shotgun (WGS) entry which is preliminary data.</text>
</comment>
<dbReference type="Proteomes" id="UP000004846">
    <property type="component" value="Unassembled WGS sequence"/>
</dbReference>
<name>A0A125W1P5_ENTFL</name>
<accession>A0A125W1P5</accession>
<dbReference type="AlphaFoldDB" id="A0A125W1P5"/>
<sequence length="148" mass="17579">MKRGKKMIEKVSLEMNNLVYIEKRATTDQLVDLILQSEELTYEEGFYKNGPTMIELKPTELSEEEQTYKFYIPVNEPVESGEIFTVENIHYDHLVRKRIPFDDELGANIEEMTDYLLEQKIEFDDKLLLVMTLVYDEYWVDVLIPTKE</sequence>
<protein>
    <recommendedName>
        <fullName evidence="3">DUF5085 family protein</fullName>
    </recommendedName>
</protein>
<reference evidence="1 2" key="1">
    <citation type="submission" date="2010-07" db="EMBL/GenBank/DDBJ databases">
        <authorList>
            <person name="Sid Ahmed O."/>
        </authorList>
    </citation>
    <scope>NUCLEOTIDE SEQUENCE [LARGE SCALE GENOMIC DNA]</scope>
    <source>
        <strain evidence="1 2">TX4248</strain>
    </source>
</reference>
<proteinExistence type="predicted"/>
<dbReference type="RefSeq" id="WP_002357783.1">
    <property type="nucleotide sequence ID" value="NZ_GL454489.1"/>
</dbReference>
<evidence type="ECO:0000313" key="2">
    <source>
        <dbReference type="Proteomes" id="UP000004846"/>
    </source>
</evidence>
<dbReference type="EMBL" id="AEBR01000110">
    <property type="protein sequence ID" value="EFM81322.1"/>
    <property type="molecule type" value="Genomic_DNA"/>
</dbReference>
<organism evidence="1 2">
    <name type="scientific">Enterococcus faecalis TX4248</name>
    <dbReference type="NCBI Taxonomy" id="749495"/>
    <lineage>
        <taxon>Bacteria</taxon>
        <taxon>Bacillati</taxon>
        <taxon>Bacillota</taxon>
        <taxon>Bacilli</taxon>
        <taxon>Lactobacillales</taxon>
        <taxon>Enterococcaceae</taxon>
        <taxon>Enterococcus</taxon>
    </lineage>
</organism>